<reference evidence="3" key="1">
    <citation type="submission" date="2019-03" db="EMBL/GenBank/DDBJ databases">
        <title>Long read genome sequence of the mycoparasitic Pythium oligandrum ATCC 38472 isolated from sugarbeet rhizosphere.</title>
        <authorList>
            <person name="Gaulin E."/>
        </authorList>
    </citation>
    <scope>NUCLEOTIDE SEQUENCE</scope>
    <source>
        <strain evidence="3">ATCC 38472_TT</strain>
    </source>
</reference>
<dbReference type="AlphaFoldDB" id="A0A8K1FI97"/>
<feature type="compositionally biased region" description="Basic residues" evidence="2">
    <location>
        <begin position="146"/>
        <end position="165"/>
    </location>
</feature>
<dbReference type="CDD" id="cd14686">
    <property type="entry name" value="bZIP"/>
    <property type="match status" value="1"/>
</dbReference>
<protein>
    <recommendedName>
        <fullName evidence="5">BZIP domain-containing protein</fullName>
    </recommendedName>
</protein>
<proteinExistence type="predicted"/>
<accession>A0A8K1FI97</accession>
<dbReference type="OrthoDB" id="162839at2759"/>
<keyword evidence="4" id="KW-1185">Reference proteome</keyword>
<evidence type="ECO:0000256" key="1">
    <source>
        <dbReference type="SAM" id="Coils"/>
    </source>
</evidence>
<evidence type="ECO:0008006" key="5">
    <source>
        <dbReference type="Google" id="ProtNLM"/>
    </source>
</evidence>
<evidence type="ECO:0000313" key="3">
    <source>
        <dbReference type="EMBL" id="TMW63586.1"/>
    </source>
</evidence>
<feature type="region of interest" description="Disordered" evidence="2">
    <location>
        <begin position="115"/>
        <end position="165"/>
    </location>
</feature>
<organism evidence="3 4">
    <name type="scientific">Pythium oligandrum</name>
    <name type="common">Mycoparasitic fungus</name>
    <dbReference type="NCBI Taxonomy" id="41045"/>
    <lineage>
        <taxon>Eukaryota</taxon>
        <taxon>Sar</taxon>
        <taxon>Stramenopiles</taxon>
        <taxon>Oomycota</taxon>
        <taxon>Peronosporomycetes</taxon>
        <taxon>Pythiales</taxon>
        <taxon>Pythiaceae</taxon>
        <taxon>Pythium</taxon>
    </lineage>
</organism>
<dbReference type="EMBL" id="SPLM01000072">
    <property type="protein sequence ID" value="TMW63586.1"/>
    <property type="molecule type" value="Genomic_DNA"/>
</dbReference>
<comment type="caution">
    <text evidence="3">The sequence shown here is derived from an EMBL/GenBank/DDBJ whole genome shotgun (WGS) entry which is preliminary data.</text>
</comment>
<keyword evidence="1" id="KW-0175">Coiled coil</keyword>
<evidence type="ECO:0000313" key="4">
    <source>
        <dbReference type="Proteomes" id="UP000794436"/>
    </source>
</evidence>
<dbReference type="Proteomes" id="UP000794436">
    <property type="component" value="Unassembled WGS sequence"/>
</dbReference>
<gene>
    <name evidence="3" type="ORF">Poli38472_002527</name>
</gene>
<name>A0A8K1FI97_PYTOL</name>
<feature type="coiled-coil region" evidence="1">
    <location>
        <begin position="168"/>
        <end position="225"/>
    </location>
</feature>
<sequence length="502" mass="56450">MTISPLDADLFFRGHEFATSTTTSTLYAKDVTVSAQAPYTHTAHADGGQELELGFLSEFLLQDDVNHDHQHAQNSAGYYHPSGHPGMYHGGAQASSSYLPPLKIEEGYEAAMMSGMAPSPSAGSFSPHSSSSSADPADGNEPLDRKAKRRQQVAISARRHRSRKKHELLDLRKEVSSLSAQLDFLRSKHKMMRQNGAVAEWEEKAMAQRRKRRQAEQQNEELRRGLFQQNQFISTLKTVFSAAPQCTQDLNMRQLLHTYTRLGMNPRSRQRDFEALCSESKLQMAADILRRQTESIRFSTPYINTQMVETSEMFGATVISVYAFDTLDLPSIFRATCMAIRDSSNTWPEFADREGQRVVVDAVPVRNITYGKQRTIYKKETSNESEELVIEARAVSYWQITSQEAVLVWDYVDQDDLHPLQPGTDVRRDMVGACLVRRELCEDGKERIVFRSICSKLHNKPVTGASKAVLTDFSTSPSRDLSRMCGNFVFQSIRQAALAGSS</sequence>
<feature type="compositionally biased region" description="Low complexity" evidence="2">
    <location>
        <begin position="115"/>
        <end position="139"/>
    </location>
</feature>
<evidence type="ECO:0000256" key="2">
    <source>
        <dbReference type="SAM" id="MobiDB-lite"/>
    </source>
</evidence>